<dbReference type="InterPro" id="IPR036271">
    <property type="entry name" value="Tet_transcr_reg_TetR-rel_C_sf"/>
</dbReference>
<dbReference type="Pfam" id="PF00440">
    <property type="entry name" value="TetR_N"/>
    <property type="match status" value="1"/>
</dbReference>
<sequence>MPDPADAAPTAPRAGRRPGPTATRAAILDAARRLFGERGYDATSVRAIARAADVDPALVHHFFGTKEGVFTEALELPVQPSSIRAAILDGPREQVGDRLIRHALRLWRDPEIERRVLGLLRAATTNSGVAELMRSAMTRELLEPVCAALGVPLLRANAVASQLVGLAVVRSVIRLEPVASASDDEIAALVGPTIQRYLDP</sequence>
<evidence type="ECO:0000313" key="5">
    <source>
        <dbReference type="EMBL" id="PRX99868.1"/>
    </source>
</evidence>
<dbReference type="InterPro" id="IPR041678">
    <property type="entry name" value="TetR_C_16"/>
</dbReference>
<reference evidence="5 6" key="1">
    <citation type="submission" date="2018-03" db="EMBL/GenBank/DDBJ databases">
        <title>Genomic Encyclopedia of Archaeal and Bacterial Type Strains, Phase II (KMG-II): from individual species to whole genera.</title>
        <authorList>
            <person name="Goeker M."/>
        </authorList>
    </citation>
    <scope>NUCLEOTIDE SEQUENCE [LARGE SCALE GENOMIC DNA]</scope>
    <source>
        <strain evidence="5 6">DSM 45601</strain>
    </source>
</reference>
<evidence type="ECO:0000313" key="6">
    <source>
        <dbReference type="Proteomes" id="UP000237846"/>
    </source>
</evidence>
<dbReference type="SUPFAM" id="SSF46689">
    <property type="entry name" value="Homeodomain-like"/>
    <property type="match status" value="1"/>
</dbReference>
<evidence type="ECO:0000256" key="2">
    <source>
        <dbReference type="PROSITE-ProRule" id="PRU00335"/>
    </source>
</evidence>
<dbReference type="EMBL" id="PVZC01000003">
    <property type="protein sequence ID" value="PRX99868.1"/>
    <property type="molecule type" value="Genomic_DNA"/>
</dbReference>
<dbReference type="Gene3D" id="1.10.357.10">
    <property type="entry name" value="Tetracycline Repressor, domain 2"/>
    <property type="match status" value="1"/>
</dbReference>
<keyword evidence="1 2" id="KW-0238">DNA-binding</keyword>
<dbReference type="SUPFAM" id="SSF48498">
    <property type="entry name" value="Tetracyclin repressor-like, C-terminal domain"/>
    <property type="match status" value="1"/>
</dbReference>
<dbReference type="InterPro" id="IPR001647">
    <property type="entry name" value="HTH_TetR"/>
</dbReference>
<gene>
    <name evidence="5" type="ORF">CLV72_103475</name>
</gene>
<feature type="DNA-binding region" description="H-T-H motif" evidence="2">
    <location>
        <begin position="44"/>
        <end position="63"/>
    </location>
</feature>
<dbReference type="InterPro" id="IPR009057">
    <property type="entry name" value="Homeodomain-like_sf"/>
</dbReference>
<dbReference type="PROSITE" id="PS50977">
    <property type="entry name" value="HTH_TETR_2"/>
    <property type="match status" value="1"/>
</dbReference>
<name>A0A2T0Q7U4_9ACTN</name>
<comment type="caution">
    <text evidence="5">The sequence shown here is derived from an EMBL/GenBank/DDBJ whole genome shotgun (WGS) entry which is preliminary data.</text>
</comment>
<feature type="domain" description="HTH tetR-type" evidence="4">
    <location>
        <begin position="21"/>
        <end position="81"/>
    </location>
</feature>
<dbReference type="Pfam" id="PF17920">
    <property type="entry name" value="TetR_C_16"/>
    <property type="match status" value="1"/>
</dbReference>
<dbReference type="PANTHER" id="PTHR30055:SF235">
    <property type="entry name" value="TRANSCRIPTIONAL REGULATORY PROTEIN"/>
    <property type="match status" value="1"/>
</dbReference>
<organism evidence="5 6">
    <name type="scientific">Allonocardiopsis opalescens</name>
    <dbReference type="NCBI Taxonomy" id="1144618"/>
    <lineage>
        <taxon>Bacteria</taxon>
        <taxon>Bacillati</taxon>
        <taxon>Actinomycetota</taxon>
        <taxon>Actinomycetes</taxon>
        <taxon>Streptosporangiales</taxon>
        <taxon>Allonocardiopsis</taxon>
    </lineage>
</organism>
<evidence type="ECO:0000256" key="1">
    <source>
        <dbReference type="ARBA" id="ARBA00023125"/>
    </source>
</evidence>
<accession>A0A2T0Q7U4</accession>
<dbReference type="GO" id="GO:0003700">
    <property type="term" value="F:DNA-binding transcription factor activity"/>
    <property type="evidence" value="ECO:0007669"/>
    <property type="project" value="TreeGrafter"/>
</dbReference>
<evidence type="ECO:0000259" key="4">
    <source>
        <dbReference type="PROSITE" id="PS50977"/>
    </source>
</evidence>
<dbReference type="GO" id="GO:0000976">
    <property type="term" value="F:transcription cis-regulatory region binding"/>
    <property type="evidence" value="ECO:0007669"/>
    <property type="project" value="TreeGrafter"/>
</dbReference>
<dbReference type="InterPro" id="IPR050109">
    <property type="entry name" value="HTH-type_TetR-like_transc_reg"/>
</dbReference>
<dbReference type="RefSeq" id="WP_106244862.1">
    <property type="nucleotide sequence ID" value="NZ_PVZC01000003.1"/>
</dbReference>
<dbReference type="Proteomes" id="UP000237846">
    <property type="component" value="Unassembled WGS sequence"/>
</dbReference>
<dbReference type="AlphaFoldDB" id="A0A2T0Q7U4"/>
<dbReference type="OrthoDB" id="3210235at2"/>
<proteinExistence type="predicted"/>
<evidence type="ECO:0000256" key="3">
    <source>
        <dbReference type="SAM" id="MobiDB-lite"/>
    </source>
</evidence>
<dbReference type="PANTHER" id="PTHR30055">
    <property type="entry name" value="HTH-TYPE TRANSCRIPTIONAL REGULATOR RUTR"/>
    <property type="match status" value="1"/>
</dbReference>
<feature type="region of interest" description="Disordered" evidence="3">
    <location>
        <begin position="1"/>
        <end position="21"/>
    </location>
</feature>
<dbReference type="PRINTS" id="PR00455">
    <property type="entry name" value="HTHTETR"/>
</dbReference>
<protein>
    <submittedName>
        <fullName evidence="5">TetR family transcriptional regulator</fullName>
    </submittedName>
</protein>
<keyword evidence="6" id="KW-1185">Reference proteome</keyword>
<dbReference type="Gene3D" id="1.10.10.60">
    <property type="entry name" value="Homeodomain-like"/>
    <property type="match status" value="1"/>
</dbReference>